<sequence length="61" mass="6992">MVEWIIKLLLVVSGSLASWFVARDALNFAIVEMVIAVLLFTIIVFIAAFWSTIRAWLKHKE</sequence>
<name>A0ABW8D875_9GAMM</name>
<protein>
    <submittedName>
        <fullName evidence="2">Uncharacterized protein</fullName>
    </submittedName>
</protein>
<evidence type="ECO:0000256" key="1">
    <source>
        <dbReference type="SAM" id="Phobius"/>
    </source>
</evidence>
<dbReference type="Proteomes" id="UP001615550">
    <property type="component" value="Unassembled WGS sequence"/>
</dbReference>
<organism evidence="2 3">
    <name type="scientific">Legionella lytica</name>
    <dbReference type="NCBI Taxonomy" id="96232"/>
    <lineage>
        <taxon>Bacteria</taxon>
        <taxon>Pseudomonadati</taxon>
        <taxon>Pseudomonadota</taxon>
        <taxon>Gammaproteobacteria</taxon>
        <taxon>Legionellales</taxon>
        <taxon>Legionellaceae</taxon>
        <taxon>Legionella</taxon>
    </lineage>
</organism>
<accession>A0ABW8D875</accession>
<reference evidence="2 3" key="1">
    <citation type="submission" date="2024-08" db="EMBL/GenBank/DDBJ databases">
        <title>Draft Genome Sequence of Legionella lytica strain DSB2004, Isolated From a Fire Sprinkler System.</title>
        <authorList>
            <person name="Everhart A.D."/>
            <person name="Kidane D.T."/>
            <person name="Farone A.L."/>
            <person name="Farone M.B."/>
        </authorList>
    </citation>
    <scope>NUCLEOTIDE SEQUENCE [LARGE SCALE GENOMIC DNA]</scope>
    <source>
        <strain evidence="2 3">DSB2004</strain>
    </source>
</reference>
<keyword evidence="3" id="KW-1185">Reference proteome</keyword>
<keyword evidence="1" id="KW-1133">Transmembrane helix</keyword>
<keyword evidence="1" id="KW-0812">Transmembrane</keyword>
<feature type="transmembrane region" description="Helical" evidence="1">
    <location>
        <begin position="33"/>
        <end position="57"/>
    </location>
</feature>
<dbReference type="RefSeq" id="WP_400186457.1">
    <property type="nucleotide sequence ID" value="NZ_JBGORX010000001.1"/>
</dbReference>
<evidence type="ECO:0000313" key="3">
    <source>
        <dbReference type="Proteomes" id="UP001615550"/>
    </source>
</evidence>
<keyword evidence="1" id="KW-0472">Membrane</keyword>
<dbReference type="EMBL" id="JBGORX010000001">
    <property type="protein sequence ID" value="MFJ1267700.1"/>
    <property type="molecule type" value="Genomic_DNA"/>
</dbReference>
<evidence type="ECO:0000313" key="2">
    <source>
        <dbReference type="EMBL" id="MFJ1267700.1"/>
    </source>
</evidence>
<proteinExistence type="predicted"/>
<comment type="caution">
    <text evidence="2">The sequence shown here is derived from an EMBL/GenBank/DDBJ whole genome shotgun (WGS) entry which is preliminary data.</text>
</comment>
<gene>
    <name evidence="2" type="ORF">ACD661_03895</name>
</gene>